<proteinExistence type="inferred from homology"/>
<keyword evidence="2" id="KW-0503">Monooxygenase</keyword>
<organism evidence="3 4">
    <name type="scientific">Saccharothrix longispora</name>
    <dbReference type="NCBI Taxonomy" id="33920"/>
    <lineage>
        <taxon>Bacteria</taxon>
        <taxon>Bacillati</taxon>
        <taxon>Actinomycetota</taxon>
        <taxon>Actinomycetes</taxon>
        <taxon>Pseudonocardiales</taxon>
        <taxon>Pseudonocardiaceae</taxon>
        <taxon>Saccharothrix</taxon>
    </lineage>
</organism>
<dbReference type="Proteomes" id="UP001268819">
    <property type="component" value="Unassembled WGS sequence"/>
</dbReference>
<sequence length="406" mass="44434">MSTTSSTAWLRELLGEDGRRDPYPLYARLHERGPAVALAPGDRHAAIVHGHDAVGRVLRDPTFHVLDAEYLDRGSTRWRAHPAVRTMQDSVFNDSGDHLARTRRVFGQAFGSTRVSTLEPMITRRTDHLLDLLAAEGGGGAPVDFMTRFALRLPSDVIGEVLGVPEADRAGFPERVRTFDAILELGQRTFRELRAADTAAEELTSYFAGLLAARRAEPEDDLISVLAAADGLAEPVLLANLVVVFNAGFRTTANLLGNGLHLLLTHPDALDALRADPSAASAYVEEVLRFDPPVHFAVRYAVEDTEVAGVEVPRGRTVLILTAAANRDPGRFADPDRFDPTRADNHHYAFSAGPHFCVGAALGRVEGRIALARLVTRFPSLALAAPPRPRRHFMLRGYDRLEVLCR</sequence>
<protein>
    <submittedName>
        <fullName evidence="3">Cytochrome P450</fullName>
    </submittedName>
</protein>
<dbReference type="EMBL" id="JAVDSG010000001">
    <property type="protein sequence ID" value="MDR6594339.1"/>
    <property type="molecule type" value="Genomic_DNA"/>
</dbReference>
<dbReference type="PRINTS" id="PR00359">
    <property type="entry name" value="BP450"/>
</dbReference>
<dbReference type="InterPro" id="IPR001128">
    <property type="entry name" value="Cyt_P450"/>
</dbReference>
<evidence type="ECO:0000256" key="1">
    <source>
        <dbReference type="ARBA" id="ARBA00010617"/>
    </source>
</evidence>
<dbReference type="SUPFAM" id="SSF48264">
    <property type="entry name" value="Cytochrome P450"/>
    <property type="match status" value="1"/>
</dbReference>
<dbReference type="PRINTS" id="PR00385">
    <property type="entry name" value="P450"/>
</dbReference>
<keyword evidence="2" id="KW-0560">Oxidoreductase</keyword>
<dbReference type="RefSeq" id="WP_310307346.1">
    <property type="nucleotide sequence ID" value="NZ_BAAAXB010000001.1"/>
</dbReference>
<evidence type="ECO:0000256" key="2">
    <source>
        <dbReference type="RuleBase" id="RU000461"/>
    </source>
</evidence>
<keyword evidence="2" id="KW-0479">Metal-binding</keyword>
<dbReference type="PROSITE" id="PS00086">
    <property type="entry name" value="CYTOCHROME_P450"/>
    <property type="match status" value="1"/>
</dbReference>
<accession>A0ABU1PW04</accession>
<keyword evidence="2" id="KW-0349">Heme</keyword>
<dbReference type="PANTHER" id="PTHR46696:SF4">
    <property type="entry name" value="BIOTIN BIOSYNTHESIS CYTOCHROME P450"/>
    <property type="match status" value="1"/>
</dbReference>
<dbReference type="CDD" id="cd20625">
    <property type="entry name" value="CYP164-like"/>
    <property type="match status" value="1"/>
</dbReference>
<dbReference type="Pfam" id="PF00067">
    <property type="entry name" value="p450"/>
    <property type="match status" value="1"/>
</dbReference>
<evidence type="ECO:0000313" key="4">
    <source>
        <dbReference type="Proteomes" id="UP001268819"/>
    </source>
</evidence>
<dbReference type="InterPro" id="IPR036396">
    <property type="entry name" value="Cyt_P450_sf"/>
</dbReference>
<dbReference type="PANTHER" id="PTHR46696">
    <property type="entry name" value="P450, PUTATIVE (EUROFUNG)-RELATED"/>
    <property type="match status" value="1"/>
</dbReference>
<comment type="similarity">
    <text evidence="1 2">Belongs to the cytochrome P450 family.</text>
</comment>
<dbReference type="Gene3D" id="1.10.630.10">
    <property type="entry name" value="Cytochrome P450"/>
    <property type="match status" value="1"/>
</dbReference>
<dbReference type="InterPro" id="IPR002397">
    <property type="entry name" value="Cyt_P450_B"/>
</dbReference>
<keyword evidence="2" id="KW-0408">Iron</keyword>
<keyword evidence="4" id="KW-1185">Reference proteome</keyword>
<gene>
    <name evidence="3" type="ORF">J2S66_002723</name>
</gene>
<reference evidence="3 4" key="1">
    <citation type="submission" date="2023-07" db="EMBL/GenBank/DDBJ databases">
        <title>Sequencing the genomes of 1000 actinobacteria strains.</title>
        <authorList>
            <person name="Klenk H.-P."/>
        </authorList>
    </citation>
    <scope>NUCLEOTIDE SEQUENCE [LARGE SCALE GENOMIC DNA]</scope>
    <source>
        <strain evidence="3 4">DSM 43749</strain>
    </source>
</reference>
<dbReference type="InterPro" id="IPR017972">
    <property type="entry name" value="Cyt_P450_CS"/>
</dbReference>
<evidence type="ECO:0000313" key="3">
    <source>
        <dbReference type="EMBL" id="MDR6594339.1"/>
    </source>
</evidence>
<name>A0ABU1PW04_9PSEU</name>
<comment type="caution">
    <text evidence="3">The sequence shown here is derived from an EMBL/GenBank/DDBJ whole genome shotgun (WGS) entry which is preliminary data.</text>
</comment>